<comment type="similarity">
    <text evidence="5">Belongs to the TatC family.</text>
</comment>
<evidence type="ECO:0000256" key="1">
    <source>
        <dbReference type="ARBA" id="ARBA00004141"/>
    </source>
</evidence>
<dbReference type="PANTHER" id="PTHR30371">
    <property type="entry name" value="SEC-INDEPENDENT PROTEIN TRANSLOCASE PROTEIN TATC"/>
    <property type="match status" value="1"/>
</dbReference>
<feature type="transmembrane region" description="Helical" evidence="5">
    <location>
        <begin position="188"/>
        <end position="205"/>
    </location>
</feature>
<dbReference type="GO" id="GO:0043953">
    <property type="term" value="P:protein transport by the Tat complex"/>
    <property type="evidence" value="ECO:0007669"/>
    <property type="project" value="UniProtKB-UniRule"/>
</dbReference>
<dbReference type="RefSeq" id="WP_120190062.1">
    <property type="nucleotide sequence ID" value="NZ_MCHY01000009.1"/>
</dbReference>
<feature type="transmembrane region" description="Helical" evidence="5">
    <location>
        <begin position="110"/>
        <end position="135"/>
    </location>
</feature>
<dbReference type="GO" id="GO:0009977">
    <property type="term" value="F:proton motive force dependent protein transmembrane transporter activity"/>
    <property type="evidence" value="ECO:0007669"/>
    <property type="project" value="TreeGrafter"/>
</dbReference>
<dbReference type="Proteomes" id="UP000284219">
    <property type="component" value="Unassembled WGS sequence"/>
</dbReference>
<feature type="transmembrane region" description="Helical" evidence="5">
    <location>
        <begin position="67"/>
        <end position="89"/>
    </location>
</feature>
<dbReference type="NCBIfam" id="TIGR00945">
    <property type="entry name" value="tatC"/>
    <property type="match status" value="1"/>
</dbReference>
<dbReference type="GO" id="GO:0033281">
    <property type="term" value="C:TAT protein transport complex"/>
    <property type="evidence" value="ECO:0007669"/>
    <property type="project" value="UniProtKB-UniRule"/>
</dbReference>
<dbReference type="HAMAP" id="MF_00902">
    <property type="entry name" value="TatC"/>
    <property type="match status" value="1"/>
</dbReference>
<dbReference type="EMBL" id="MCHY01000009">
    <property type="protein sequence ID" value="RKD22591.1"/>
    <property type="molecule type" value="Genomic_DNA"/>
</dbReference>
<proteinExistence type="inferred from homology"/>
<gene>
    <name evidence="5" type="primary">tatC</name>
    <name evidence="6" type="ORF">BEP19_10035</name>
</gene>
<comment type="subunit">
    <text evidence="5">Forms a complex with TatA.</text>
</comment>
<sequence length="257" mass="29540">MNDNQMSVVEHLSELRKRLIWIISGFVVALIFGFLVAGPVVEHIKNDPIAVNIEDWYVFGLSDALRIYMQVAFVIALAFTLPLILYHIWRFVSPGLMEEERKAIAAYIPFSFLLLIIGLLFGYYFLFPLIIGFLSGFSQMLGASETYGLTQYFQFLFNLILPISLLFELPIIILFLTSIRVVNPPLLIKFRKYAMLLSVIVAAMITPPDFISNIVVTIPIIILYEISIILSKRIYRKQLARQARYEEEFATIRTDDD</sequence>
<dbReference type="PANTHER" id="PTHR30371:SF0">
    <property type="entry name" value="SEC-INDEPENDENT PROTEIN TRANSLOCASE PROTEIN TATC, CHLOROPLASTIC-RELATED"/>
    <property type="match status" value="1"/>
</dbReference>
<evidence type="ECO:0000256" key="3">
    <source>
        <dbReference type="ARBA" id="ARBA00022989"/>
    </source>
</evidence>
<comment type="function">
    <text evidence="5">Part of the twin-arginine translocation (Tat) system that transports large folded proteins containing a characteristic twin-arginine motif in their signal peptide across membranes.</text>
</comment>
<evidence type="ECO:0000313" key="6">
    <source>
        <dbReference type="EMBL" id="RKD22591.1"/>
    </source>
</evidence>
<keyword evidence="5" id="KW-0653">Protein transport</keyword>
<keyword evidence="7" id="KW-1185">Reference proteome</keyword>
<protein>
    <recommendedName>
        <fullName evidence="5">Sec-independent protein translocase protein TatC</fullName>
    </recommendedName>
</protein>
<dbReference type="AlphaFoldDB" id="A0A419SFM9"/>
<dbReference type="GO" id="GO:0065002">
    <property type="term" value="P:intracellular protein transmembrane transport"/>
    <property type="evidence" value="ECO:0007669"/>
    <property type="project" value="TreeGrafter"/>
</dbReference>
<comment type="subcellular location">
    <subcellularLocation>
        <location evidence="5">Cell membrane</location>
        <topology evidence="5">Multi-pass membrane protein</topology>
    </subcellularLocation>
    <subcellularLocation>
        <location evidence="1">Membrane</location>
        <topology evidence="1">Multi-pass membrane protein</topology>
    </subcellularLocation>
</comment>
<feature type="transmembrane region" description="Helical" evidence="5">
    <location>
        <begin position="155"/>
        <end position="176"/>
    </location>
</feature>
<dbReference type="OrthoDB" id="9777044at2"/>
<evidence type="ECO:0000256" key="4">
    <source>
        <dbReference type="ARBA" id="ARBA00023136"/>
    </source>
</evidence>
<dbReference type="Pfam" id="PF00902">
    <property type="entry name" value="TatC"/>
    <property type="match status" value="1"/>
</dbReference>
<reference evidence="6 7" key="1">
    <citation type="submission" date="2016-08" db="EMBL/GenBank/DDBJ databases">
        <title>Novel Firmicute Genomes.</title>
        <authorList>
            <person name="Poppleton D.I."/>
            <person name="Gribaldo S."/>
        </authorList>
    </citation>
    <scope>NUCLEOTIDE SEQUENCE [LARGE SCALE GENOMIC DNA]</scope>
    <source>
        <strain evidence="6 7">RAOx-1</strain>
    </source>
</reference>
<dbReference type="InterPro" id="IPR019820">
    <property type="entry name" value="Sec-indep_translocase_CS"/>
</dbReference>
<keyword evidence="4 5" id="KW-0472">Membrane</keyword>
<dbReference type="InterPro" id="IPR002033">
    <property type="entry name" value="TatC"/>
</dbReference>
<evidence type="ECO:0000256" key="5">
    <source>
        <dbReference type="HAMAP-Rule" id="MF_00902"/>
    </source>
</evidence>
<keyword evidence="5" id="KW-0813">Transport</keyword>
<evidence type="ECO:0000256" key="2">
    <source>
        <dbReference type="ARBA" id="ARBA00022692"/>
    </source>
</evidence>
<accession>A0A419SFM9</accession>
<comment type="caution">
    <text evidence="6">The sequence shown here is derived from an EMBL/GenBank/DDBJ whole genome shotgun (WGS) entry which is preliminary data.</text>
</comment>
<evidence type="ECO:0000313" key="7">
    <source>
        <dbReference type="Proteomes" id="UP000284219"/>
    </source>
</evidence>
<keyword evidence="3 5" id="KW-1133">Transmembrane helix</keyword>
<organism evidence="6 7">
    <name type="scientific">Ammoniphilus oxalaticus</name>
    <dbReference type="NCBI Taxonomy" id="66863"/>
    <lineage>
        <taxon>Bacteria</taxon>
        <taxon>Bacillati</taxon>
        <taxon>Bacillota</taxon>
        <taxon>Bacilli</taxon>
        <taxon>Bacillales</taxon>
        <taxon>Paenibacillaceae</taxon>
        <taxon>Aneurinibacillus group</taxon>
        <taxon>Ammoniphilus</taxon>
    </lineage>
</organism>
<feature type="transmembrane region" description="Helical" evidence="5">
    <location>
        <begin position="211"/>
        <end position="231"/>
    </location>
</feature>
<keyword evidence="5" id="KW-0811">Translocation</keyword>
<keyword evidence="2 5" id="KW-0812">Transmembrane</keyword>
<name>A0A419SFM9_9BACL</name>
<keyword evidence="5" id="KW-1003">Cell membrane</keyword>
<feature type="transmembrane region" description="Helical" evidence="5">
    <location>
        <begin position="20"/>
        <end position="41"/>
    </location>
</feature>
<dbReference type="PROSITE" id="PS01218">
    <property type="entry name" value="TATC"/>
    <property type="match status" value="1"/>
</dbReference>
<dbReference type="PRINTS" id="PR01840">
    <property type="entry name" value="TATCFAMILY"/>
</dbReference>